<dbReference type="InterPro" id="IPR052712">
    <property type="entry name" value="Acid_resist_chaperone_HdeD"/>
</dbReference>
<keyword evidence="1" id="KW-0472">Membrane</keyword>
<evidence type="ECO:0000313" key="3">
    <source>
        <dbReference type="Proteomes" id="UP000824159"/>
    </source>
</evidence>
<reference evidence="2" key="1">
    <citation type="submission" date="2020-10" db="EMBL/GenBank/DDBJ databases">
        <authorList>
            <person name="Gilroy R."/>
        </authorList>
    </citation>
    <scope>NUCLEOTIDE SEQUENCE</scope>
    <source>
        <strain evidence="2">CHK176-22527</strain>
    </source>
</reference>
<evidence type="ECO:0000313" key="2">
    <source>
        <dbReference type="EMBL" id="HIT99771.1"/>
    </source>
</evidence>
<feature type="transmembrane region" description="Helical" evidence="1">
    <location>
        <begin position="152"/>
        <end position="172"/>
    </location>
</feature>
<proteinExistence type="predicted"/>
<evidence type="ECO:0000256" key="1">
    <source>
        <dbReference type="SAM" id="Phobius"/>
    </source>
</evidence>
<dbReference type="PANTHER" id="PTHR34989">
    <property type="entry name" value="PROTEIN HDED"/>
    <property type="match status" value="1"/>
</dbReference>
<feature type="transmembrane region" description="Helical" evidence="1">
    <location>
        <begin position="34"/>
        <end position="54"/>
    </location>
</feature>
<feature type="transmembrane region" description="Helical" evidence="1">
    <location>
        <begin position="90"/>
        <end position="110"/>
    </location>
</feature>
<accession>A0A9D1KUF3</accession>
<gene>
    <name evidence="2" type="ORF">IAD12_05925</name>
</gene>
<protein>
    <submittedName>
        <fullName evidence="2">DUF308 domain-containing protein</fullName>
    </submittedName>
</protein>
<dbReference type="InterPro" id="IPR005325">
    <property type="entry name" value="DUF308_memb"/>
</dbReference>
<dbReference type="AlphaFoldDB" id="A0A9D1KUF3"/>
<dbReference type="EMBL" id="DVLX01000075">
    <property type="protein sequence ID" value="HIT99771.1"/>
    <property type="molecule type" value="Genomic_DNA"/>
</dbReference>
<keyword evidence="1" id="KW-0812">Transmembrane</keyword>
<reference evidence="2" key="2">
    <citation type="journal article" date="2021" name="PeerJ">
        <title>Extensive microbial diversity within the chicken gut microbiome revealed by metagenomics and culture.</title>
        <authorList>
            <person name="Gilroy R."/>
            <person name="Ravi A."/>
            <person name="Getino M."/>
            <person name="Pursley I."/>
            <person name="Horton D.L."/>
            <person name="Alikhan N.F."/>
            <person name="Baker D."/>
            <person name="Gharbi K."/>
            <person name="Hall N."/>
            <person name="Watson M."/>
            <person name="Adriaenssens E.M."/>
            <person name="Foster-Nyarko E."/>
            <person name="Jarju S."/>
            <person name="Secka A."/>
            <person name="Antonio M."/>
            <person name="Oren A."/>
            <person name="Chaudhuri R.R."/>
            <person name="La Ragione R."/>
            <person name="Hildebrand F."/>
            <person name="Pallen M.J."/>
        </authorList>
    </citation>
    <scope>NUCLEOTIDE SEQUENCE</scope>
    <source>
        <strain evidence="2">CHK176-22527</strain>
    </source>
</reference>
<sequence length="185" mass="19877">MYSINKTTGIIFSLIMMILGMFAFLNPFALGTSLSYIITIGLGIYGVTSIVAYFRVTPKERNGWTLANGIILSALAVLMLWTALGNAYGSVQMITTLAFAIGFIALLGGIDQIRSFILLRKYAVPGAGWMLAGGILNLLLTAVILINPLFGWFGISVIWGIYLTVSGLVLFAESCSGMRGMYPAV</sequence>
<dbReference type="Pfam" id="PF03729">
    <property type="entry name" value="DUF308"/>
    <property type="match status" value="2"/>
</dbReference>
<dbReference type="Proteomes" id="UP000824159">
    <property type="component" value="Unassembled WGS sequence"/>
</dbReference>
<organism evidence="2 3">
    <name type="scientific">Candidatus Allocopromorpha excrementavium</name>
    <dbReference type="NCBI Taxonomy" id="2840741"/>
    <lineage>
        <taxon>Bacteria</taxon>
        <taxon>Bacillati</taxon>
        <taxon>Bacillota</taxon>
        <taxon>Clostridia</taxon>
        <taxon>Eubacteriales</taxon>
        <taxon>Eubacteriaceae</taxon>
        <taxon>Eubacteriaceae incertae sedis</taxon>
        <taxon>Candidatus Allocopromorpha</taxon>
    </lineage>
</organism>
<comment type="caution">
    <text evidence="2">The sequence shown here is derived from an EMBL/GenBank/DDBJ whole genome shotgun (WGS) entry which is preliminary data.</text>
</comment>
<feature type="transmembrane region" description="Helical" evidence="1">
    <location>
        <begin position="122"/>
        <end position="146"/>
    </location>
</feature>
<keyword evidence="1" id="KW-1133">Transmembrane helix</keyword>
<feature type="transmembrane region" description="Helical" evidence="1">
    <location>
        <begin position="7"/>
        <end position="28"/>
    </location>
</feature>
<dbReference type="PANTHER" id="PTHR34989:SF1">
    <property type="entry name" value="PROTEIN HDED"/>
    <property type="match status" value="1"/>
</dbReference>
<feature type="transmembrane region" description="Helical" evidence="1">
    <location>
        <begin position="66"/>
        <end position="84"/>
    </location>
</feature>
<name>A0A9D1KUF3_9FIRM</name>
<dbReference type="GO" id="GO:0005886">
    <property type="term" value="C:plasma membrane"/>
    <property type="evidence" value="ECO:0007669"/>
    <property type="project" value="TreeGrafter"/>
</dbReference>